<accession>A0ABP1D364</accession>
<evidence type="ECO:0000259" key="3">
    <source>
        <dbReference type="Pfam" id="PF01648"/>
    </source>
</evidence>
<dbReference type="InterPro" id="IPR037143">
    <property type="entry name" value="4-PPantetheinyl_Trfase_dom_sf"/>
</dbReference>
<dbReference type="Pfam" id="PF01648">
    <property type="entry name" value="ACPS"/>
    <property type="match status" value="1"/>
</dbReference>
<dbReference type="EC" id="2.7.8.7" evidence="1"/>
<evidence type="ECO:0000256" key="1">
    <source>
        <dbReference type="ARBA" id="ARBA00013172"/>
    </source>
</evidence>
<dbReference type="SUPFAM" id="SSF56214">
    <property type="entry name" value="4'-phosphopantetheinyl transferase"/>
    <property type="match status" value="2"/>
</dbReference>
<feature type="domain" description="4'-phosphopantetheinyl transferase" evidence="3">
    <location>
        <begin position="120"/>
        <end position="199"/>
    </location>
</feature>
<evidence type="ECO:0000259" key="4">
    <source>
        <dbReference type="Pfam" id="PF22624"/>
    </source>
</evidence>
<sequence length="281" mass="32302">MWKVWAVSFDSENVTKYLNESFERALSLLDAESRQRINRFYHKEDAFRGLIARLLPRVLLEELNIPYPSATFQITDAGKPYVTLESHQPLGFNLTHDNGLIAMVYSTGEDLFLDAPAYRLGVDVMRLRLPHRQSLPEFIEIFSEQLTPLEQRMLQPSPQVEDSEVIRRFYLIWTLKEAYTKALGLGLGFDFRRVEYDVIRDIVRIDGQVPHGWEFVRFQLDVAEGSSAHQYVGVACRFVGDKVHKGGECIVETRTVGEWLQVFDAAEFVSRAIQELPSTVS</sequence>
<dbReference type="Pfam" id="PF22624">
    <property type="entry name" value="AASDHPPT_N"/>
    <property type="match status" value="1"/>
</dbReference>
<evidence type="ECO:0000313" key="6">
    <source>
        <dbReference type="Proteomes" id="UP001497453"/>
    </source>
</evidence>
<gene>
    <name evidence="5" type="ORF">GFSPODELE1_LOCUS3990</name>
</gene>
<protein>
    <recommendedName>
        <fullName evidence="1">holo-[acyl-carrier-protein] synthase</fullName>
        <ecNumber evidence="1">2.7.8.7</ecNumber>
    </recommendedName>
</protein>
<dbReference type="InterPro" id="IPR050559">
    <property type="entry name" value="P-Pant_transferase_sf"/>
</dbReference>
<keyword evidence="6" id="KW-1185">Reference proteome</keyword>
<dbReference type="EMBL" id="OZ037945">
    <property type="protein sequence ID" value="CAL1702317.1"/>
    <property type="molecule type" value="Genomic_DNA"/>
</dbReference>
<dbReference type="PANTHER" id="PTHR12215">
    <property type="entry name" value="PHOSPHOPANTETHEINE TRANSFERASE"/>
    <property type="match status" value="1"/>
</dbReference>
<feature type="domain" description="4'-phosphopantetheinyl transferase N-terminal" evidence="4">
    <location>
        <begin position="20"/>
        <end position="103"/>
    </location>
</feature>
<name>A0ABP1D364_9APHY</name>
<keyword evidence="2" id="KW-0808">Transferase</keyword>
<evidence type="ECO:0000313" key="5">
    <source>
        <dbReference type="EMBL" id="CAL1702317.1"/>
    </source>
</evidence>
<proteinExistence type="predicted"/>
<reference evidence="6" key="1">
    <citation type="submission" date="2024-04" db="EMBL/GenBank/DDBJ databases">
        <authorList>
            <person name="Shaw F."/>
            <person name="Minotto A."/>
        </authorList>
    </citation>
    <scope>NUCLEOTIDE SEQUENCE [LARGE SCALE GENOMIC DNA]</scope>
</reference>
<dbReference type="Gene3D" id="3.90.470.20">
    <property type="entry name" value="4'-phosphopantetheinyl transferase domain"/>
    <property type="match status" value="1"/>
</dbReference>
<dbReference type="PANTHER" id="PTHR12215:SF10">
    <property type="entry name" value="L-AMINOADIPATE-SEMIALDEHYDE DEHYDROGENASE-PHOSPHOPANTETHEINYL TRANSFERASE"/>
    <property type="match status" value="1"/>
</dbReference>
<dbReference type="InterPro" id="IPR008278">
    <property type="entry name" value="4-PPantetheinyl_Trfase_dom"/>
</dbReference>
<organism evidence="5 6">
    <name type="scientific">Somion occarium</name>
    <dbReference type="NCBI Taxonomy" id="3059160"/>
    <lineage>
        <taxon>Eukaryota</taxon>
        <taxon>Fungi</taxon>
        <taxon>Dikarya</taxon>
        <taxon>Basidiomycota</taxon>
        <taxon>Agaricomycotina</taxon>
        <taxon>Agaricomycetes</taxon>
        <taxon>Polyporales</taxon>
        <taxon>Cerrenaceae</taxon>
        <taxon>Somion</taxon>
    </lineage>
</organism>
<dbReference type="Proteomes" id="UP001497453">
    <property type="component" value="Chromosome 2"/>
</dbReference>
<dbReference type="InterPro" id="IPR055066">
    <property type="entry name" value="AASDHPPT_N"/>
</dbReference>
<evidence type="ECO:0000256" key="2">
    <source>
        <dbReference type="ARBA" id="ARBA00022679"/>
    </source>
</evidence>